<evidence type="ECO:0000313" key="2">
    <source>
        <dbReference type="Proteomes" id="UP000078397"/>
    </source>
</evidence>
<name>A0A219ANK4_METCM</name>
<dbReference type="AlphaFoldDB" id="A0A219ANK4"/>
<keyword evidence="2" id="KW-1185">Reference proteome</keyword>
<proteinExistence type="predicted"/>
<dbReference type="RefSeq" id="XP_022284941.1">
    <property type="nucleotide sequence ID" value="XM_022429988.1"/>
</dbReference>
<gene>
    <name evidence="1" type="ORF">VFPPC_18367</name>
</gene>
<reference evidence="1 2" key="1">
    <citation type="journal article" date="2016" name="PLoS Pathog.">
        <title>Biosynthesis of antibiotic leucinostatins in bio-control fungus Purpureocillium lilacinum and their inhibition on phytophthora revealed by genome mining.</title>
        <authorList>
            <person name="Wang G."/>
            <person name="Liu Z."/>
            <person name="Lin R."/>
            <person name="Li E."/>
            <person name="Mao Z."/>
            <person name="Ling J."/>
            <person name="Yang Y."/>
            <person name="Yin W.B."/>
            <person name="Xie B."/>
        </authorList>
    </citation>
    <scope>NUCLEOTIDE SEQUENCE [LARGE SCALE GENOMIC DNA]</scope>
    <source>
        <strain evidence="1">170</strain>
    </source>
</reference>
<organism evidence="1 2">
    <name type="scientific">Pochonia chlamydosporia 170</name>
    <dbReference type="NCBI Taxonomy" id="1380566"/>
    <lineage>
        <taxon>Eukaryota</taxon>
        <taxon>Fungi</taxon>
        <taxon>Dikarya</taxon>
        <taxon>Ascomycota</taxon>
        <taxon>Pezizomycotina</taxon>
        <taxon>Sordariomycetes</taxon>
        <taxon>Hypocreomycetidae</taxon>
        <taxon>Hypocreales</taxon>
        <taxon>Clavicipitaceae</taxon>
        <taxon>Pochonia</taxon>
    </lineage>
</organism>
<dbReference type="EMBL" id="LSBJ02000016">
    <property type="protein sequence ID" value="OWT42417.1"/>
    <property type="molecule type" value="Genomic_DNA"/>
</dbReference>
<evidence type="ECO:0000313" key="1">
    <source>
        <dbReference type="EMBL" id="OWT42417.1"/>
    </source>
</evidence>
<dbReference type="KEGG" id="pchm:VFPPC_18367"/>
<comment type="caution">
    <text evidence="1">The sequence shown here is derived from an EMBL/GenBank/DDBJ whole genome shotgun (WGS) entry which is preliminary data.</text>
</comment>
<protein>
    <submittedName>
        <fullName evidence="1">Uncharacterized protein</fullName>
    </submittedName>
</protein>
<dbReference type="Proteomes" id="UP000078397">
    <property type="component" value="Unassembled WGS sequence"/>
</dbReference>
<dbReference type="GeneID" id="33937168"/>
<sequence length="121" mass="13869">MPTRLTSISPKKGICCRWKAQWLAWRTFVDIEPRVTWPTSPPHSRRNLLLTMASERSIIAPLALSHMSVDLWLPDSTPQRFFTTSWRLVARGSMVQAVRVKLPPQTPPCICSYFHGKKDPV</sequence>
<accession>A0A219ANK4</accession>